<feature type="coiled-coil region" evidence="4">
    <location>
        <begin position="277"/>
        <end position="311"/>
    </location>
</feature>
<name>A0A4D6LAY2_VIGUN</name>
<dbReference type="AlphaFoldDB" id="A0A4D6LAY2"/>
<keyword evidence="3" id="KW-0611">Plant defense</keyword>
<evidence type="ECO:0000256" key="2">
    <source>
        <dbReference type="ARBA" id="ARBA00022741"/>
    </source>
</evidence>
<reference evidence="7 8" key="1">
    <citation type="submission" date="2019-04" db="EMBL/GenBank/DDBJ databases">
        <title>An improved genome assembly and genetic linkage map for asparagus bean, Vigna unguiculata ssp. sesquipedialis.</title>
        <authorList>
            <person name="Xia Q."/>
            <person name="Zhang R."/>
            <person name="Dong Y."/>
        </authorList>
    </citation>
    <scope>NUCLEOTIDE SEQUENCE [LARGE SCALE GENOMIC DNA]</scope>
    <source>
        <tissue evidence="7">Leaf</tissue>
    </source>
</reference>
<dbReference type="Pfam" id="PF18052">
    <property type="entry name" value="Rx_N"/>
    <property type="match status" value="1"/>
</dbReference>
<evidence type="ECO:0000259" key="6">
    <source>
        <dbReference type="Pfam" id="PF18052"/>
    </source>
</evidence>
<dbReference type="Proteomes" id="UP000501690">
    <property type="component" value="Linkage Group LG3"/>
</dbReference>
<sequence length="399" mass="45453">MTAEMFTGALVSIFVERTIDTLASRFVHIFRARKHNKKRLNDLRTKLLAIDVVAYDAEQKQFRDSRVRDWLLRTKGVVFDAENLLDEIDYQLRKSQVEEESQSATNKVWNSLKSSFVNFSEIEIESRMKQVIEDLEYLITQGDLLGLKKGSGVGVGSGSENTVALTRQGIVRRLKNLEIKEKEKVGTQAFAINLADSEQTESRNVKKCRRNPERNTAAKTTSQTTAKQGSIFHGPTKKTTVENSTFPSKVGNGNVFENIETFFKTAREQHDEQGKALEQSQKDLKDSKDTIAQLKKRLEDTEKERDEDYAKLLRVNEDYEKCREKRREDQFSWEKKENEFAQEKAELCATVEEAKDAIARSFGDGFDAAIEQAKILFPAIDFSALDPMKEVVDGQIVDG</sequence>
<organism evidence="7 8">
    <name type="scientific">Vigna unguiculata</name>
    <name type="common">Cowpea</name>
    <dbReference type="NCBI Taxonomy" id="3917"/>
    <lineage>
        <taxon>Eukaryota</taxon>
        <taxon>Viridiplantae</taxon>
        <taxon>Streptophyta</taxon>
        <taxon>Embryophyta</taxon>
        <taxon>Tracheophyta</taxon>
        <taxon>Spermatophyta</taxon>
        <taxon>Magnoliopsida</taxon>
        <taxon>eudicotyledons</taxon>
        <taxon>Gunneridae</taxon>
        <taxon>Pentapetalae</taxon>
        <taxon>rosids</taxon>
        <taxon>fabids</taxon>
        <taxon>Fabales</taxon>
        <taxon>Fabaceae</taxon>
        <taxon>Papilionoideae</taxon>
        <taxon>50 kb inversion clade</taxon>
        <taxon>NPAAA clade</taxon>
        <taxon>indigoferoid/millettioid clade</taxon>
        <taxon>Phaseoleae</taxon>
        <taxon>Vigna</taxon>
    </lineage>
</organism>
<evidence type="ECO:0000256" key="3">
    <source>
        <dbReference type="ARBA" id="ARBA00022821"/>
    </source>
</evidence>
<evidence type="ECO:0000313" key="8">
    <source>
        <dbReference type="Proteomes" id="UP000501690"/>
    </source>
</evidence>
<gene>
    <name evidence="7" type="ORF">DEO72_LG3g228</name>
</gene>
<evidence type="ECO:0000256" key="1">
    <source>
        <dbReference type="ARBA" id="ARBA00022737"/>
    </source>
</evidence>
<protein>
    <submittedName>
        <fullName evidence="7">HR1 rho-binding repeat</fullName>
    </submittedName>
</protein>
<keyword evidence="2" id="KW-0547">Nucleotide-binding</keyword>
<keyword evidence="4" id="KW-0175">Coiled coil</keyword>
<evidence type="ECO:0000313" key="7">
    <source>
        <dbReference type="EMBL" id="QCD85708.1"/>
    </source>
</evidence>
<evidence type="ECO:0000256" key="5">
    <source>
        <dbReference type="SAM" id="MobiDB-lite"/>
    </source>
</evidence>
<dbReference type="GO" id="GO:0006952">
    <property type="term" value="P:defense response"/>
    <property type="evidence" value="ECO:0007669"/>
    <property type="project" value="UniProtKB-KW"/>
</dbReference>
<evidence type="ECO:0000256" key="4">
    <source>
        <dbReference type="SAM" id="Coils"/>
    </source>
</evidence>
<feature type="region of interest" description="Disordered" evidence="5">
    <location>
        <begin position="201"/>
        <end position="252"/>
    </location>
</feature>
<feature type="compositionally biased region" description="Polar residues" evidence="5">
    <location>
        <begin position="237"/>
        <end position="247"/>
    </location>
</feature>
<keyword evidence="1" id="KW-0677">Repeat</keyword>
<proteinExistence type="predicted"/>
<dbReference type="InterPro" id="IPR041118">
    <property type="entry name" value="Rx_N"/>
</dbReference>
<dbReference type="EMBL" id="CP039347">
    <property type="protein sequence ID" value="QCD85708.1"/>
    <property type="molecule type" value="Genomic_DNA"/>
</dbReference>
<keyword evidence="8" id="KW-1185">Reference proteome</keyword>
<feature type="domain" description="Disease resistance N-terminal" evidence="6">
    <location>
        <begin position="14"/>
        <end position="102"/>
    </location>
</feature>
<dbReference type="Gene3D" id="1.20.5.4130">
    <property type="match status" value="1"/>
</dbReference>
<accession>A0A4D6LAY2</accession>
<feature type="compositionally biased region" description="Low complexity" evidence="5">
    <location>
        <begin position="217"/>
        <end position="228"/>
    </location>
</feature>
<dbReference type="GO" id="GO:0000166">
    <property type="term" value="F:nucleotide binding"/>
    <property type="evidence" value="ECO:0007669"/>
    <property type="project" value="UniProtKB-KW"/>
</dbReference>